<evidence type="ECO:0000313" key="2">
    <source>
        <dbReference type="EMBL" id="MBF8188736.1"/>
    </source>
</evidence>
<dbReference type="CDD" id="cd06170">
    <property type="entry name" value="LuxR_C_like"/>
    <property type="match status" value="1"/>
</dbReference>
<evidence type="ECO:0000259" key="1">
    <source>
        <dbReference type="PROSITE" id="PS50043"/>
    </source>
</evidence>
<keyword evidence="3" id="KW-1185">Reference proteome</keyword>
<name>A0A931F253_9ACTN</name>
<dbReference type="InterPro" id="IPR049945">
    <property type="entry name" value="AAA_22"/>
</dbReference>
<dbReference type="GO" id="GO:0043531">
    <property type="term" value="F:ADP binding"/>
    <property type="evidence" value="ECO:0007669"/>
    <property type="project" value="InterPro"/>
</dbReference>
<dbReference type="Gene3D" id="1.10.10.10">
    <property type="entry name" value="Winged helix-like DNA-binding domain superfamily/Winged helix DNA-binding domain"/>
    <property type="match status" value="1"/>
</dbReference>
<dbReference type="InterPro" id="IPR011990">
    <property type="entry name" value="TPR-like_helical_dom_sf"/>
</dbReference>
<dbReference type="InterPro" id="IPR000792">
    <property type="entry name" value="Tscrpt_reg_LuxR_C"/>
</dbReference>
<proteinExistence type="predicted"/>
<dbReference type="SUPFAM" id="SSF48452">
    <property type="entry name" value="TPR-like"/>
    <property type="match status" value="1"/>
</dbReference>
<dbReference type="SUPFAM" id="SSF46894">
    <property type="entry name" value="C-terminal effector domain of the bipartite response regulators"/>
    <property type="match status" value="1"/>
</dbReference>
<dbReference type="PROSITE" id="PS00622">
    <property type="entry name" value="HTH_LUXR_1"/>
    <property type="match status" value="1"/>
</dbReference>
<gene>
    <name evidence="2" type="ORF">ITP53_23985</name>
</gene>
<dbReference type="Proteomes" id="UP000605361">
    <property type="component" value="Unassembled WGS sequence"/>
</dbReference>
<accession>A0A931F253</accession>
<dbReference type="InterPro" id="IPR027417">
    <property type="entry name" value="P-loop_NTPase"/>
</dbReference>
<dbReference type="Pfam" id="PF00196">
    <property type="entry name" value="GerE"/>
    <property type="match status" value="1"/>
</dbReference>
<dbReference type="PROSITE" id="PS50043">
    <property type="entry name" value="HTH_LUXR_2"/>
    <property type="match status" value="1"/>
</dbReference>
<dbReference type="Pfam" id="PF13424">
    <property type="entry name" value="TPR_12"/>
    <property type="match status" value="1"/>
</dbReference>
<dbReference type="InterPro" id="IPR016032">
    <property type="entry name" value="Sig_transdc_resp-reg_C-effctor"/>
</dbReference>
<feature type="domain" description="HTH luxR-type" evidence="1">
    <location>
        <begin position="741"/>
        <end position="806"/>
    </location>
</feature>
<dbReference type="SUPFAM" id="SSF52540">
    <property type="entry name" value="P-loop containing nucleoside triphosphate hydrolases"/>
    <property type="match status" value="1"/>
</dbReference>
<dbReference type="InterPro" id="IPR036388">
    <property type="entry name" value="WH-like_DNA-bd_sf"/>
</dbReference>
<dbReference type="SMART" id="SM00421">
    <property type="entry name" value="HTH_LUXR"/>
    <property type="match status" value="1"/>
</dbReference>
<dbReference type="GO" id="GO:0003677">
    <property type="term" value="F:DNA binding"/>
    <property type="evidence" value="ECO:0007669"/>
    <property type="project" value="InterPro"/>
</dbReference>
<sequence>MPQPPRHNLPAEPNRFVGRERDLDDLRALFGETRVVTLCGVGGIGKTRLALRVAAGLVSGYPDGVWLVELARLGRSELVVQEIARVLGVREESGRPLPDTVTARLRDQRCLLLFDNCEHLVDTCAEVSAALVAACPRLSILATSREPLRIPSELIWRVPPLDLPGTAEEAEADVADAESVQLFMERAVAAGTRLGPGSLPDVVRLCRALDGLPLALELAAARTSLLSPGQIADRLDDRFSLLTTGGRTAPARQRTLLAAVEWSYDLLSAKEQVLLRRLSVFAGDFYLDLAEQVCAEPPIAGTEIVDLLGGLVDKSLVLCDESRTRYWLLETIKRYAVERLDQAGEREVLRERHLRVLCELQERHFITEMVEPGVPWPRRLEALTMSKRLLDDQRVALDWAAESGNVALGLRICATSTGLLPIGGNLTEIVAWTERLFLLDLSHLPPEMIALAKAYLAYGLEAREELGRSLETARESVAGLAPDDLFPCCVMHSLIVVVLLRMGRAEEALHHAEEGLALATRTGDTWNQAAGLAGLSAVALTRGRLREAQRHGEEALARAREHGHRWIMARTATQLGAVAEARGDLVTAKAQYEMAVPWLEELGNYSDLARCLARIGRAAAMLGEFGTARERLAASLALARATGQRQGVARSLVGLSVLAECEGDLEGAVLAAAAAATLRESIGQHSATTRIEELLGRARTKLGDGRTAALWSRGRAMSADDAARHVLDGERLPPAAPVAAEPVRHSLLTAREREIAGLLTRGLSNRAIAGELVISPATVARHIANIMEKLGYTSRAQIAVWAAERSNRPA</sequence>
<dbReference type="EMBL" id="JADOGI010000074">
    <property type="protein sequence ID" value="MBF8188736.1"/>
    <property type="molecule type" value="Genomic_DNA"/>
</dbReference>
<dbReference type="PRINTS" id="PR00038">
    <property type="entry name" value="HTHLUXR"/>
</dbReference>
<dbReference type="Pfam" id="PF13401">
    <property type="entry name" value="AAA_22"/>
    <property type="match status" value="1"/>
</dbReference>
<dbReference type="PANTHER" id="PTHR47691">
    <property type="entry name" value="REGULATOR-RELATED"/>
    <property type="match status" value="1"/>
</dbReference>
<comment type="caution">
    <text evidence="2">The sequence shown here is derived from an EMBL/GenBank/DDBJ whole genome shotgun (WGS) entry which is preliminary data.</text>
</comment>
<protein>
    <submittedName>
        <fullName evidence="2">Tetratricopeptide repeat protein</fullName>
    </submittedName>
</protein>
<dbReference type="PANTHER" id="PTHR47691:SF3">
    <property type="entry name" value="HTH-TYPE TRANSCRIPTIONAL REGULATOR RV0890C-RELATED"/>
    <property type="match status" value="1"/>
</dbReference>
<organism evidence="2 3">
    <name type="scientific">Nonomuraea cypriaca</name>
    <dbReference type="NCBI Taxonomy" id="1187855"/>
    <lineage>
        <taxon>Bacteria</taxon>
        <taxon>Bacillati</taxon>
        <taxon>Actinomycetota</taxon>
        <taxon>Actinomycetes</taxon>
        <taxon>Streptosporangiales</taxon>
        <taxon>Streptosporangiaceae</taxon>
        <taxon>Nonomuraea</taxon>
    </lineage>
</organism>
<evidence type="ECO:0000313" key="3">
    <source>
        <dbReference type="Proteomes" id="UP000605361"/>
    </source>
</evidence>
<dbReference type="Gene3D" id="1.25.40.10">
    <property type="entry name" value="Tetratricopeptide repeat domain"/>
    <property type="match status" value="1"/>
</dbReference>
<reference evidence="2" key="1">
    <citation type="submission" date="2020-11" db="EMBL/GenBank/DDBJ databases">
        <title>Whole-genome analyses of Nonomuraea sp. K274.</title>
        <authorList>
            <person name="Veyisoglu A."/>
        </authorList>
    </citation>
    <scope>NUCLEOTIDE SEQUENCE</scope>
    <source>
        <strain evidence="2">K274</strain>
    </source>
</reference>
<dbReference type="GO" id="GO:0006355">
    <property type="term" value="P:regulation of DNA-templated transcription"/>
    <property type="evidence" value="ECO:0007669"/>
    <property type="project" value="InterPro"/>
</dbReference>
<dbReference type="AlphaFoldDB" id="A0A931F253"/>
<dbReference type="PRINTS" id="PR00364">
    <property type="entry name" value="DISEASERSIST"/>
</dbReference>
<dbReference type="RefSeq" id="WP_195897686.1">
    <property type="nucleotide sequence ID" value="NZ_JADOGI010000074.1"/>
</dbReference>
<dbReference type="Gene3D" id="3.40.50.300">
    <property type="entry name" value="P-loop containing nucleotide triphosphate hydrolases"/>
    <property type="match status" value="1"/>
</dbReference>